<dbReference type="RefSeq" id="WP_128745269.1">
    <property type="nucleotide sequence ID" value="NZ_CP035281.1"/>
</dbReference>
<dbReference type="KEGG" id="amij:EQM06_04930"/>
<dbReference type="Pfam" id="PF03551">
    <property type="entry name" value="PadR"/>
    <property type="match status" value="1"/>
</dbReference>
<dbReference type="InterPro" id="IPR036388">
    <property type="entry name" value="WH-like_DNA-bd_sf"/>
</dbReference>
<organism evidence="2 3">
    <name type="scientific">Aminipila luticellarii</name>
    <dbReference type="NCBI Taxonomy" id="2507160"/>
    <lineage>
        <taxon>Bacteria</taxon>
        <taxon>Bacillati</taxon>
        <taxon>Bacillota</taxon>
        <taxon>Clostridia</taxon>
        <taxon>Peptostreptococcales</taxon>
        <taxon>Anaerovoracaceae</taxon>
        <taxon>Aminipila</taxon>
    </lineage>
</organism>
<dbReference type="EMBL" id="CP035281">
    <property type="protein sequence ID" value="QAT42619.1"/>
    <property type="molecule type" value="Genomic_DNA"/>
</dbReference>
<proteinExistence type="predicted"/>
<reference evidence="2 3" key="1">
    <citation type="submission" date="2019-01" db="EMBL/GenBank/DDBJ databases">
        <title>Draft genomes of a novel of Aminipila strains.</title>
        <authorList>
            <person name="Ma S."/>
        </authorList>
    </citation>
    <scope>NUCLEOTIDE SEQUENCE [LARGE SCALE GENOMIC DNA]</scope>
    <source>
        <strain evidence="3">JN-39</strain>
    </source>
</reference>
<evidence type="ECO:0000313" key="2">
    <source>
        <dbReference type="EMBL" id="QAT42619.1"/>
    </source>
</evidence>
<dbReference type="SUPFAM" id="SSF46785">
    <property type="entry name" value="Winged helix' DNA-binding domain"/>
    <property type="match status" value="1"/>
</dbReference>
<name>A0A410PUL0_9FIRM</name>
<feature type="domain" description="Transcription regulator PadR N-terminal" evidence="1">
    <location>
        <begin position="16"/>
        <end position="87"/>
    </location>
</feature>
<keyword evidence="3" id="KW-1185">Reference proteome</keyword>
<dbReference type="AlphaFoldDB" id="A0A410PUL0"/>
<dbReference type="Proteomes" id="UP000287601">
    <property type="component" value="Chromosome"/>
</dbReference>
<sequence length="114" mass="13181">MKVDKSLTSGSTTMLILKLLENQDMYGYQMIEELENKSNNVFTLKAGTLYPILHSLEQQGMITAYESLSEEGRIRKYYKITEKGRRLFLEKKEEWRTYAKAVKDVLGGVSYVTV</sequence>
<evidence type="ECO:0000313" key="3">
    <source>
        <dbReference type="Proteomes" id="UP000287601"/>
    </source>
</evidence>
<gene>
    <name evidence="2" type="ORF">EQM06_04930</name>
</gene>
<dbReference type="PANTHER" id="PTHR43252:SF7">
    <property type="entry name" value="TRANSCRIPTIONAL REGULATOR YQJI"/>
    <property type="match status" value="1"/>
</dbReference>
<dbReference type="InterPro" id="IPR036390">
    <property type="entry name" value="WH_DNA-bd_sf"/>
</dbReference>
<protein>
    <submittedName>
        <fullName evidence="2">PadR family transcriptional regulator</fullName>
    </submittedName>
</protein>
<dbReference type="InterPro" id="IPR005149">
    <property type="entry name" value="Tscrpt_reg_PadR_N"/>
</dbReference>
<dbReference type="OrthoDB" id="9808017at2"/>
<dbReference type="Gene3D" id="1.10.10.10">
    <property type="entry name" value="Winged helix-like DNA-binding domain superfamily/Winged helix DNA-binding domain"/>
    <property type="match status" value="1"/>
</dbReference>
<dbReference type="PANTHER" id="PTHR43252">
    <property type="entry name" value="TRANSCRIPTIONAL REGULATOR YQJI"/>
    <property type="match status" value="1"/>
</dbReference>
<evidence type="ECO:0000259" key="1">
    <source>
        <dbReference type="Pfam" id="PF03551"/>
    </source>
</evidence>
<accession>A0A410PUL0</accession>